<dbReference type="EMBL" id="CAJOBF010006975">
    <property type="protein sequence ID" value="CAF4220320.1"/>
    <property type="molecule type" value="Genomic_DNA"/>
</dbReference>
<dbReference type="Proteomes" id="UP000663855">
    <property type="component" value="Unassembled WGS sequence"/>
</dbReference>
<evidence type="ECO:0000313" key="7">
    <source>
        <dbReference type="EMBL" id="CAF4220320.1"/>
    </source>
</evidence>
<dbReference type="Proteomes" id="UP000663887">
    <property type="component" value="Unassembled WGS sequence"/>
</dbReference>
<dbReference type="Proteomes" id="UP000676336">
    <property type="component" value="Unassembled WGS sequence"/>
</dbReference>
<evidence type="ECO:0000313" key="4">
    <source>
        <dbReference type="EMBL" id="CAF2145801.1"/>
    </source>
</evidence>
<sequence length="151" mass="17649">MTSSSSSSSLKRSIDHVDMPNDNISPNKKINFTPTMFQSKIINMFKDANLTIPINLLELVGQVDRNFSNHSDKDRRKELYKGLSCYLDHRNVRDRGQTYIFPIPFNDIIRQQYPRNVQNDAQIKTMKNGKLIMVKEEDKCYVQLSDFCKRI</sequence>
<feature type="region of interest" description="Disordered" evidence="1">
    <location>
        <begin position="1"/>
        <end position="25"/>
    </location>
</feature>
<gene>
    <name evidence="6" type="ORF">BYL167_LOCUS20935</name>
    <name evidence="2" type="ORF">CJN711_LOCUS25120</name>
    <name evidence="4" type="ORF">MBJ925_LOCUS30331</name>
    <name evidence="5" type="ORF">SMN809_LOCUS5712</name>
    <name evidence="7" type="ORF">UXM345_LOCUS29061</name>
    <name evidence="3" type="ORF">XDN619_LOCUS20029</name>
</gene>
<dbReference type="EMBL" id="CAJNOV010011799">
    <property type="protein sequence ID" value="CAF1461502.1"/>
    <property type="molecule type" value="Genomic_DNA"/>
</dbReference>
<reference evidence="3" key="1">
    <citation type="submission" date="2021-02" db="EMBL/GenBank/DDBJ databases">
        <authorList>
            <person name="Nowell W R."/>
        </authorList>
    </citation>
    <scope>NUCLEOTIDE SEQUENCE</scope>
</reference>
<evidence type="ECO:0000313" key="2">
    <source>
        <dbReference type="EMBL" id="CAF1461502.1"/>
    </source>
</evidence>
<protein>
    <submittedName>
        <fullName evidence="3">Uncharacterized protein</fullName>
    </submittedName>
</protein>
<accession>A0A816UER3</accession>
<dbReference type="EMBL" id="CAJOBH010009360">
    <property type="protein sequence ID" value="CAF4139235.1"/>
    <property type="molecule type" value="Genomic_DNA"/>
</dbReference>
<dbReference type="Proteomes" id="UP000663824">
    <property type="component" value="Unassembled WGS sequence"/>
</dbReference>
<evidence type="ECO:0000313" key="6">
    <source>
        <dbReference type="EMBL" id="CAF4139235.1"/>
    </source>
</evidence>
<dbReference type="Proteomes" id="UP000663842">
    <property type="component" value="Unassembled WGS sequence"/>
</dbReference>
<name>A0A816UER3_9BILA</name>
<proteinExistence type="predicted"/>
<dbReference type="EMBL" id="CAJNRE010016389">
    <property type="protein sequence ID" value="CAF2145801.1"/>
    <property type="molecule type" value="Genomic_DNA"/>
</dbReference>
<dbReference type="Proteomes" id="UP000681967">
    <property type="component" value="Unassembled WGS sequence"/>
</dbReference>
<organism evidence="3 8">
    <name type="scientific">Rotaria magnacalcarata</name>
    <dbReference type="NCBI Taxonomy" id="392030"/>
    <lineage>
        <taxon>Eukaryota</taxon>
        <taxon>Metazoa</taxon>
        <taxon>Spiralia</taxon>
        <taxon>Gnathifera</taxon>
        <taxon>Rotifera</taxon>
        <taxon>Eurotatoria</taxon>
        <taxon>Bdelloidea</taxon>
        <taxon>Philodinida</taxon>
        <taxon>Philodinidae</taxon>
        <taxon>Rotaria</taxon>
    </lineage>
</organism>
<evidence type="ECO:0000313" key="5">
    <source>
        <dbReference type="EMBL" id="CAF3883039.1"/>
    </source>
</evidence>
<dbReference type="EMBL" id="CAJNRG010008779">
    <property type="protein sequence ID" value="CAF2107297.1"/>
    <property type="molecule type" value="Genomic_DNA"/>
</dbReference>
<evidence type="ECO:0000313" key="3">
    <source>
        <dbReference type="EMBL" id="CAF2107297.1"/>
    </source>
</evidence>
<dbReference type="EMBL" id="CAJOBI010001470">
    <property type="protein sequence ID" value="CAF3883039.1"/>
    <property type="molecule type" value="Genomic_DNA"/>
</dbReference>
<dbReference type="AlphaFoldDB" id="A0A816UER3"/>
<comment type="caution">
    <text evidence="3">The sequence shown here is derived from an EMBL/GenBank/DDBJ whole genome shotgun (WGS) entry which is preliminary data.</text>
</comment>
<evidence type="ECO:0000313" key="8">
    <source>
        <dbReference type="Proteomes" id="UP000663887"/>
    </source>
</evidence>
<evidence type="ECO:0000256" key="1">
    <source>
        <dbReference type="SAM" id="MobiDB-lite"/>
    </source>
</evidence>